<proteinExistence type="predicted"/>
<protein>
    <submittedName>
        <fullName evidence="1">Uncharacterized protein</fullName>
    </submittedName>
</protein>
<name>A0AC61L328_9EURY</name>
<dbReference type="Proteomes" id="UP000248329">
    <property type="component" value="Unassembled WGS sequence"/>
</dbReference>
<reference evidence="1" key="1">
    <citation type="submission" date="2018-01" db="EMBL/GenBank/DDBJ databases">
        <authorList>
            <person name="Krukenberg V."/>
        </authorList>
    </citation>
    <scope>NUCLEOTIDE SEQUENCE</scope>
    <source>
        <strain evidence="1">E20ANME2</strain>
    </source>
</reference>
<evidence type="ECO:0000313" key="2">
    <source>
        <dbReference type="Proteomes" id="UP000248329"/>
    </source>
</evidence>
<sequence>MKRIEFHNREREIKEIKDLLDSEPSLITFAYGPMNSGKTTLINHLIEQLSEECAPFYINLRGCFITGYEDFLNVLFEID</sequence>
<dbReference type="EMBL" id="PQXF01000012">
    <property type="protein sequence ID" value="PXF60708.1"/>
    <property type="molecule type" value="Genomic_DNA"/>
</dbReference>
<organism evidence="1 2">
    <name type="scientific">Candidatus Methanogaster sp</name>
    <dbReference type="NCBI Taxonomy" id="3386292"/>
    <lineage>
        <taxon>Archaea</taxon>
        <taxon>Methanobacteriati</taxon>
        <taxon>Methanobacteriota</taxon>
        <taxon>Stenosarchaea group</taxon>
        <taxon>Methanomicrobia</taxon>
        <taxon>Methanosarcinales</taxon>
        <taxon>ANME-2 cluster</taxon>
        <taxon>Candidatus Methanogasteraceae</taxon>
        <taxon>Candidatus Methanogaster</taxon>
    </lineage>
</organism>
<accession>A0AC61L328</accession>
<evidence type="ECO:0000313" key="1">
    <source>
        <dbReference type="EMBL" id="PXF60708.1"/>
    </source>
</evidence>
<comment type="caution">
    <text evidence="1">The sequence shown here is derived from an EMBL/GenBank/DDBJ whole genome shotgun (WGS) entry which is preliminary data.</text>
</comment>
<gene>
    <name evidence="1" type="ORF">C4B59_07710</name>
</gene>